<gene>
    <name evidence="3" type="ORF">EV384_5661</name>
</gene>
<protein>
    <recommendedName>
        <fullName evidence="2">Amidohydrolase-related domain-containing protein</fullName>
    </recommendedName>
</protein>
<keyword evidence="4" id="KW-1185">Reference proteome</keyword>
<dbReference type="InterPro" id="IPR006680">
    <property type="entry name" value="Amidohydro-rel"/>
</dbReference>
<reference evidence="3 4" key="1">
    <citation type="submission" date="2019-02" db="EMBL/GenBank/DDBJ databases">
        <title>Sequencing the genomes of 1000 actinobacteria strains.</title>
        <authorList>
            <person name="Klenk H.-P."/>
        </authorList>
    </citation>
    <scope>NUCLEOTIDE SEQUENCE [LARGE SCALE GENOMIC DNA]</scope>
    <source>
        <strain evidence="3 4">DSM 45612</strain>
    </source>
</reference>
<comment type="caution">
    <text evidence="3">The sequence shown here is derived from an EMBL/GenBank/DDBJ whole genome shotgun (WGS) entry which is preliminary data.</text>
</comment>
<organism evidence="3 4">
    <name type="scientific">Micromonospora kangleipakensis</name>
    <dbReference type="NCBI Taxonomy" id="1077942"/>
    <lineage>
        <taxon>Bacteria</taxon>
        <taxon>Bacillati</taxon>
        <taxon>Actinomycetota</taxon>
        <taxon>Actinomycetes</taxon>
        <taxon>Micromonosporales</taxon>
        <taxon>Micromonosporaceae</taxon>
        <taxon>Micromonospora</taxon>
    </lineage>
</organism>
<evidence type="ECO:0000313" key="4">
    <source>
        <dbReference type="Proteomes" id="UP000294114"/>
    </source>
</evidence>
<dbReference type="GO" id="GO:0016831">
    <property type="term" value="F:carboxy-lyase activity"/>
    <property type="evidence" value="ECO:0007669"/>
    <property type="project" value="InterPro"/>
</dbReference>
<dbReference type="GO" id="GO:0019748">
    <property type="term" value="P:secondary metabolic process"/>
    <property type="evidence" value="ECO:0007669"/>
    <property type="project" value="TreeGrafter"/>
</dbReference>
<dbReference type="GO" id="GO:0016787">
    <property type="term" value="F:hydrolase activity"/>
    <property type="evidence" value="ECO:0007669"/>
    <property type="project" value="InterPro"/>
</dbReference>
<dbReference type="EMBL" id="SHLD01000001">
    <property type="protein sequence ID" value="RZU76949.1"/>
    <property type="molecule type" value="Genomic_DNA"/>
</dbReference>
<dbReference type="InterPro" id="IPR032465">
    <property type="entry name" value="ACMSD"/>
</dbReference>
<evidence type="ECO:0000313" key="3">
    <source>
        <dbReference type="EMBL" id="RZU76949.1"/>
    </source>
</evidence>
<dbReference type="Proteomes" id="UP000294114">
    <property type="component" value="Unassembled WGS sequence"/>
</dbReference>
<dbReference type="GO" id="GO:0005737">
    <property type="term" value="C:cytoplasm"/>
    <property type="evidence" value="ECO:0007669"/>
    <property type="project" value="TreeGrafter"/>
</dbReference>
<dbReference type="Gene3D" id="3.20.20.140">
    <property type="entry name" value="Metal-dependent hydrolases"/>
    <property type="match status" value="1"/>
</dbReference>
<feature type="domain" description="Amidohydrolase-related" evidence="2">
    <location>
        <begin position="35"/>
        <end position="306"/>
    </location>
</feature>
<name>A0A4Q8BI36_9ACTN</name>
<dbReference type="PANTHER" id="PTHR21240">
    <property type="entry name" value="2-AMINO-3-CARBOXYLMUCONATE-6-SEMIALDEHYDE DECARBOXYLASE"/>
    <property type="match status" value="1"/>
</dbReference>
<dbReference type="InterPro" id="IPR032466">
    <property type="entry name" value="Metal_Hydrolase"/>
</dbReference>
<dbReference type="CDD" id="cd01292">
    <property type="entry name" value="metallo-dependent_hydrolases"/>
    <property type="match status" value="1"/>
</dbReference>
<accession>A0A4Q8BI36</accession>
<sequence length="307" mass="33336">MTEIEDTPADPGRPPAEDATVPAFWRRLGLPGLADVHVHFLPPRLLRKVWAYFDAAGPLVCTEWPIRYRWGDAERVAHLRRLGVRAFTALAYPHRPGMAEALNRWTLEFARATPGCLPSATFYPEPAAVRYVAEALDAGARVFKVHVQVGGFLPTDPALDAVWGLLADAGVPVVVHAGHAPVGTAHTGPEPFAALLARHPGLTAVVAHLGAPDYAAFLDLAEKHERVRLDTTMAFTSFFDRFMPFPGGELPRLRELGLAGKVLLGSDFPNIPYPYAEQLTGLAELGLGDDWLRAVCWGSAAALFDLT</sequence>
<dbReference type="PANTHER" id="PTHR21240:SF28">
    <property type="entry name" value="ISO-OROTATE DECARBOXYLASE (EUROFUNG)"/>
    <property type="match status" value="1"/>
</dbReference>
<evidence type="ECO:0000259" key="2">
    <source>
        <dbReference type="Pfam" id="PF04909"/>
    </source>
</evidence>
<dbReference type="Pfam" id="PF04909">
    <property type="entry name" value="Amidohydro_2"/>
    <property type="match status" value="1"/>
</dbReference>
<keyword evidence="1" id="KW-0456">Lyase</keyword>
<evidence type="ECO:0000256" key="1">
    <source>
        <dbReference type="ARBA" id="ARBA00023239"/>
    </source>
</evidence>
<proteinExistence type="predicted"/>
<dbReference type="AlphaFoldDB" id="A0A4Q8BI36"/>
<dbReference type="SUPFAM" id="SSF51556">
    <property type="entry name" value="Metallo-dependent hydrolases"/>
    <property type="match status" value="1"/>
</dbReference>